<evidence type="ECO:0000256" key="3">
    <source>
        <dbReference type="SAM" id="MobiDB-lite"/>
    </source>
</evidence>
<organism evidence="5 6">
    <name type="scientific">Chelonia mydas</name>
    <name type="common">Green sea-turtle</name>
    <name type="synonym">Chelonia agassizi</name>
    <dbReference type="NCBI Taxonomy" id="8469"/>
    <lineage>
        <taxon>Eukaryota</taxon>
        <taxon>Metazoa</taxon>
        <taxon>Chordata</taxon>
        <taxon>Craniata</taxon>
        <taxon>Vertebrata</taxon>
        <taxon>Euteleostomi</taxon>
        <taxon>Archelosauria</taxon>
        <taxon>Testudinata</taxon>
        <taxon>Testudines</taxon>
        <taxon>Cryptodira</taxon>
        <taxon>Durocryptodira</taxon>
        <taxon>Americhelydia</taxon>
        <taxon>Chelonioidea</taxon>
        <taxon>Cheloniidae</taxon>
        <taxon>Chelonia</taxon>
    </lineage>
</organism>
<gene>
    <name evidence="5" type="ORF">UY3_03512</name>
</gene>
<dbReference type="AlphaFoldDB" id="M7BN06"/>
<dbReference type="Proteomes" id="UP000031443">
    <property type="component" value="Unassembled WGS sequence"/>
</dbReference>
<evidence type="ECO:0000313" key="6">
    <source>
        <dbReference type="Proteomes" id="UP000031443"/>
    </source>
</evidence>
<dbReference type="GO" id="GO:0031267">
    <property type="term" value="F:small GTPase binding"/>
    <property type="evidence" value="ECO:0007669"/>
    <property type="project" value="InterPro"/>
</dbReference>
<dbReference type="GO" id="GO:0050806">
    <property type="term" value="P:positive regulation of synaptic transmission"/>
    <property type="evidence" value="ECO:0007669"/>
    <property type="project" value="TreeGrafter"/>
</dbReference>
<dbReference type="SMART" id="SM00239">
    <property type="entry name" value="C2"/>
    <property type="match status" value="1"/>
</dbReference>
<feature type="domain" description="C2" evidence="4">
    <location>
        <begin position="239"/>
        <end position="357"/>
    </location>
</feature>
<evidence type="ECO:0000256" key="1">
    <source>
        <dbReference type="ARBA" id="ARBA00023018"/>
    </source>
</evidence>
<dbReference type="CDD" id="cd04028">
    <property type="entry name" value="C2B_RIM1alpha"/>
    <property type="match status" value="1"/>
</dbReference>
<dbReference type="InterPro" id="IPR039032">
    <property type="entry name" value="Rim-like"/>
</dbReference>
<dbReference type="InterPro" id="IPR035892">
    <property type="entry name" value="C2_domain_sf"/>
</dbReference>
<dbReference type="EMBL" id="KB517250">
    <property type="protein sequence ID" value="EMP39271.1"/>
    <property type="molecule type" value="Genomic_DNA"/>
</dbReference>
<dbReference type="Gene3D" id="2.60.40.150">
    <property type="entry name" value="C2 domain"/>
    <property type="match status" value="1"/>
</dbReference>
<accession>M7BN06</accession>
<dbReference type="GO" id="GO:0048791">
    <property type="term" value="P:calcium ion-regulated exocytosis of neurotransmitter"/>
    <property type="evidence" value="ECO:0007669"/>
    <property type="project" value="TreeGrafter"/>
</dbReference>
<evidence type="ECO:0000259" key="4">
    <source>
        <dbReference type="PROSITE" id="PS50004"/>
    </source>
</evidence>
<dbReference type="GO" id="GO:0048167">
    <property type="term" value="P:regulation of synaptic plasticity"/>
    <property type="evidence" value="ECO:0007669"/>
    <property type="project" value="TreeGrafter"/>
</dbReference>
<dbReference type="PROSITE" id="PS50004">
    <property type="entry name" value="C2"/>
    <property type="match status" value="1"/>
</dbReference>
<dbReference type="GO" id="GO:0048788">
    <property type="term" value="C:cytoskeleton of presynaptic active zone"/>
    <property type="evidence" value="ECO:0007669"/>
    <property type="project" value="TreeGrafter"/>
</dbReference>
<dbReference type="PANTHER" id="PTHR12157:SF15">
    <property type="entry name" value="REGULATING SYNAPTIC MEMBRANE EXOCYTOSIS PROTEIN 2"/>
    <property type="match status" value="1"/>
</dbReference>
<protein>
    <submittedName>
        <fullName evidence="5">Regulating synaptic membrane exocytosis protein 2</fullName>
    </submittedName>
</protein>
<dbReference type="GO" id="GO:0042391">
    <property type="term" value="P:regulation of membrane potential"/>
    <property type="evidence" value="ECO:0007669"/>
    <property type="project" value="TreeGrafter"/>
</dbReference>
<dbReference type="PANTHER" id="PTHR12157">
    <property type="entry name" value="REGULATING SYNAPTIC MEMBRANE EXOCYTOSIS PROTEIN"/>
    <property type="match status" value="1"/>
</dbReference>
<dbReference type="GO" id="GO:2000300">
    <property type="term" value="P:regulation of synaptic vesicle exocytosis"/>
    <property type="evidence" value="ECO:0007669"/>
    <property type="project" value="TreeGrafter"/>
</dbReference>
<dbReference type="GO" id="GO:0042734">
    <property type="term" value="C:presynaptic membrane"/>
    <property type="evidence" value="ECO:0007669"/>
    <property type="project" value="TreeGrafter"/>
</dbReference>
<feature type="compositionally biased region" description="Polar residues" evidence="3">
    <location>
        <begin position="19"/>
        <end position="31"/>
    </location>
</feature>
<keyword evidence="1" id="KW-0770">Synapse</keyword>
<dbReference type="FunFam" id="2.60.40.150:FF:000001">
    <property type="entry name" value="Regulating synaptic membrane exocytosis 3, isoform CRA_a"/>
    <property type="match status" value="1"/>
</dbReference>
<proteinExistence type="predicted"/>
<sequence>MTKSTSIGGDMYTLEKNDGSQSDTAVGTVGTSGKKRRSSIGAKMVAIVGLSRKSRSTSQLSQTALGHEGSGNGYLDEEDVDCGMRDPEGGILGTMKHSGEGKTDEFRMGPDLHWQLYKLQFLESDEATNVQNQLSALLSDFAFPHLEENSAEDLDEAGGKKLRSTVQRSTETGLAVEMRNWMTRQASRESTDGSMNSYSSEGNLIFPGVRLASDSQFSDFLDGLGPAQLVGRQTLATPSMGDIQIGMMDKKGQLEVEIIRARGLVVKPGSKTLPAPYVKVYLLENGACIAKKKTKVARKTLEPLYQQLLSFEESPQGKVLQIIVWGDYGRMDHKSFMGVAQILLDELDLSNMVIGWFKLFPPSSLVDPTLAPLTRRASQSSLESSTGPSYARS</sequence>
<evidence type="ECO:0000313" key="5">
    <source>
        <dbReference type="EMBL" id="EMP39271.1"/>
    </source>
</evidence>
<name>M7BN06_CHEMY</name>
<dbReference type="Pfam" id="PF00168">
    <property type="entry name" value="C2"/>
    <property type="match status" value="1"/>
</dbReference>
<dbReference type="GO" id="GO:0044325">
    <property type="term" value="F:transmembrane transporter binding"/>
    <property type="evidence" value="ECO:0007669"/>
    <property type="project" value="TreeGrafter"/>
</dbReference>
<dbReference type="STRING" id="8469.M7BN06"/>
<comment type="subcellular location">
    <subcellularLocation>
        <location evidence="2">Synapse</location>
    </subcellularLocation>
</comment>
<evidence type="ECO:0000256" key="2">
    <source>
        <dbReference type="ARBA" id="ARBA00034103"/>
    </source>
</evidence>
<keyword evidence="6" id="KW-1185">Reference proteome</keyword>
<dbReference type="InterPro" id="IPR000008">
    <property type="entry name" value="C2_dom"/>
</dbReference>
<dbReference type="SUPFAM" id="SSF49562">
    <property type="entry name" value="C2 domain (Calcium/lipid-binding domain, CaLB)"/>
    <property type="match status" value="1"/>
</dbReference>
<reference evidence="6" key="1">
    <citation type="journal article" date="2013" name="Nat. Genet.">
        <title>The draft genomes of soft-shell turtle and green sea turtle yield insights into the development and evolution of the turtle-specific body plan.</title>
        <authorList>
            <person name="Wang Z."/>
            <person name="Pascual-Anaya J."/>
            <person name="Zadissa A."/>
            <person name="Li W."/>
            <person name="Niimura Y."/>
            <person name="Huang Z."/>
            <person name="Li C."/>
            <person name="White S."/>
            <person name="Xiong Z."/>
            <person name="Fang D."/>
            <person name="Wang B."/>
            <person name="Ming Y."/>
            <person name="Chen Y."/>
            <person name="Zheng Y."/>
            <person name="Kuraku S."/>
            <person name="Pignatelli M."/>
            <person name="Herrero J."/>
            <person name="Beal K."/>
            <person name="Nozawa M."/>
            <person name="Li Q."/>
            <person name="Wang J."/>
            <person name="Zhang H."/>
            <person name="Yu L."/>
            <person name="Shigenobu S."/>
            <person name="Wang J."/>
            <person name="Liu J."/>
            <person name="Flicek P."/>
            <person name="Searle S."/>
            <person name="Wang J."/>
            <person name="Kuratani S."/>
            <person name="Yin Y."/>
            <person name="Aken B."/>
            <person name="Zhang G."/>
            <person name="Irie N."/>
        </authorList>
    </citation>
    <scope>NUCLEOTIDE SEQUENCE [LARGE SCALE GENOMIC DNA]</scope>
</reference>
<feature type="region of interest" description="Disordered" evidence="3">
    <location>
        <begin position="1"/>
        <end position="37"/>
    </location>
</feature>
<feature type="region of interest" description="Disordered" evidence="3">
    <location>
        <begin position="56"/>
        <end position="78"/>
    </location>
</feature>